<protein>
    <submittedName>
        <fullName evidence="1">LPS-assembly lipoprotein</fullName>
    </submittedName>
</protein>
<keyword evidence="2" id="KW-1185">Reference proteome</keyword>
<dbReference type="Pfam" id="PF04390">
    <property type="entry name" value="LptE"/>
    <property type="match status" value="1"/>
</dbReference>
<name>A0A7W9BHA5_9RHOB</name>
<dbReference type="Proteomes" id="UP000535415">
    <property type="component" value="Unassembled WGS sequence"/>
</dbReference>
<reference evidence="1 2" key="1">
    <citation type="submission" date="2020-08" db="EMBL/GenBank/DDBJ databases">
        <title>Genomic Encyclopedia of Type Strains, Phase IV (KMG-IV): sequencing the most valuable type-strain genomes for metagenomic binning, comparative biology and taxonomic classification.</title>
        <authorList>
            <person name="Goeker M."/>
        </authorList>
    </citation>
    <scope>NUCLEOTIDE SEQUENCE [LARGE SCALE GENOMIC DNA]</scope>
    <source>
        <strain evidence="1 2">DSM 101064</strain>
    </source>
</reference>
<sequence length="146" mass="15173">MALTSCGLAPAYGPDGVGEQWQNAVTFQTPQSVIGYRMNARLTEVFGPVTAAKFTLNVEPQVGSVSATITEDGDSTRYNLTGNATWTLTDLSGVQIATGLEQTFTSYSATGSTVATQAAENDAQARLGVALADLIARRVVLLGAAL</sequence>
<dbReference type="GO" id="GO:0019867">
    <property type="term" value="C:outer membrane"/>
    <property type="evidence" value="ECO:0007669"/>
    <property type="project" value="InterPro"/>
</dbReference>
<organism evidence="1 2">
    <name type="scientific">Yoonia ponticola</name>
    <dbReference type="NCBI Taxonomy" id="1524255"/>
    <lineage>
        <taxon>Bacteria</taxon>
        <taxon>Pseudomonadati</taxon>
        <taxon>Pseudomonadota</taxon>
        <taxon>Alphaproteobacteria</taxon>
        <taxon>Rhodobacterales</taxon>
        <taxon>Paracoccaceae</taxon>
        <taxon>Yoonia</taxon>
    </lineage>
</organism>
<comment type="caution">
    <text evidence="1">The sequence shown here is derived from an EMBL/GenBank/DDBJ whole genome shotgun (WGS) entry which is preliminary data.</text>
</comment>
<dbReference type="InterPro" id="IPR007485">
    <property type="entry name" value="LPS_assembly_LptE"/>
</dbReference>
<gene>
    <name evidence="1" type="ORF">FHS72_000045</name>
</gene>
<evidence type="ECO:0000313" key="1">
    <source>
        <dbReference type="EMBL" id="MBB5720441.1"/>
    </source>
</evidence>
<dbReference type="AlphaFoldDB" id="A0A7W9BHA5"/>
<dbReference type="Gene3D" id="3.30.160.150">
    <property type="entry name" value="Lipoprotein like domain"/>
    <property type="match status" value="1"/>
</dbReference>
<evidence type="ECO:0000313" key="2">
    <source>
        <dbReference type="Proteomes" id="UP000535415"/>
    </source>
</evidence>
<dbReference type="RefSeq" id="WP_246414400.1">
    <property type="nucleotide sequence ID" value="NZ_JACIJM010000001.1"/>
</dbReference>
<dbReference type="EMBL" id="JACIJM010000001">
    <property type="protein sequence ID" value="MBB5720441.1"/>
    <property type="molecule type" value="Genomic_DNA"/>
</dbReference>
<accession>A0A7W9BHA5</accession>
<proteinExistence type="predicted"/>
<keyword evidence="1" id="KW-0449">Lipoprotein</keyword>
<dbReference type="GO" id="GO:0043165">
    <property type="term" value="P:Gram-negative-bacterium-type cell outer membrane assembly"/>
    <property type="evidence" value="ECO:0007669"/>
    <property type="project" value="InterPro"/>
</dbReference>